<dbReference type="RefSeq" id="XP_045148417.1">
    <property type="nucleotide sequence ID" value="XM_045292482.1"/>
</dbReference>
<proteinExistence type="predicted"/>
<evidence type="ECO:0000313" key="2">
    <source>
        <dbReference type="RefSeq" id="XP_045148417.1"/>
    </source>
</evidence>
<sequence length="434" mass="50392">MHPPRTTRSTRAPGIREPMERLTPSTFKHHFDPQRFPKATCLLVRVEAPNLLRCPIFENKDTSIRANTLWCPGELYGTFQSRSPGLLSEGFMPLGHAEVRFLTWWSKLPPREYYQVTWYISWSPCSECAVKVATFLKSHSNVSLSIFAARLHYHQELKNRLGLHRLVLAGAKIKIMDLQDFENCWRNFVNLPTFQPWKKLQENCREWTIRLQGIFRNAMDRLTSETFPLQFNNMHRLKKPYYSRDAYLCYRLDGPQSAQRCFWYKMKEEKEGNPNLPTETLDPAFRPPQAVEKVVCHFIHEIESLDLDPVRKHSITCYCTWSPCPLAAERLVSFLKAHRHVSLALFTARLYYHWRGGHQEGLRLLAKAGVHVAVMTGKEFADCWETFVDHQGKPCAPDVLHALDSRSESIARRLQRILGDTPNLLAEAFGDLQL</sequence>
<keyword evidence="1" id="KW-1185">Reference proteome</keyword>
<gene>
    <name evidence="2" type="primary">LOC101648441</name>
</gene>
<evidence type="ECO:0000313" key="1">
    <source>
        <dbReference type="Proteomes" id="UP000694863"/>
    </source>
</evidence>
<name>A0AC55D9J8_ECHTE</name>
<organism evidence="1 2">
    <name type="scientific">Echinops telfairi</name>
    <name type="common">Lesser hedgehog tenrec</name>
    <dbReference type="NCBI Taxonomy" id="9371"/>
    <lineage>
        <taxon>Eukaryota</taxon>
        <taxon>Metazoa</taxon>
        <taxon>Chordata</taxon>
        <taxon>Craniata</taxon>
        <taxon>Vertebrata</taxon>
        <taxon>Euteleostomi</taxon>
        <taxon>Mammalia</taxon>
        <taxon>Eutheria</taxon>
        <taxon>Afrotheria</taxon>
        <taxon>Tenrecidae</taxon>
        <taxon>Tenrecinae</taxon>
        <taxon>Echinops</taxon>
    </lineage>
</organism>
<dbReference type="Proteomes" id="UP000694863">
    <property type="component" value="Unplaced"/>
</dbReference>
<reference evidence="2" key="1">
    <citation type="submission" date="2025-08" db="UniProtKB">
        <authorList>
            <consortium name="RefSeq"/>
        </authorList>
    </citation>
    <scope>IDENTIFICATION</scope>
</reference>
<accession>A0AC55D9J8</accession>
<protein>
    <submittedName>
        <fullName evidence="2">DNA dC-&gt;dU-editing enzyme APOBEC-3F-like isoform X1</fullName>
    </submittedName>
</protein>